<dbReference type="NCBIfam" id="NF047751">
    <property type="entry name" value="HepT_toxin"/>
    <property type="match status" value="1"/>
</dbReference>
<evidence type="ECO:0000313" key="5">
    <source>
        <dbReference type="EMBL" id="UWZ79724.1"/>
    </source>
</evidence>
<evidence type="ECO:0000256" key="4">
    <source>
        <dbReference type="ARBA" id="ARBA00024207"/>
    </source>
</evidence>
<dbReference type="PANTHER" id="PTHR33397:SF5">
    <property type="entry name" value="RNASE YUTE-RELATED"/>
    <property type="match status" value="1"/>
</dbReference>
<dbReference type="SUPFAM" id="SSF81593">
    <property type="entry name" value="Nucleotidyltransferase substrate binding subunit/domain"/>
    <property type="match status" value="1"/>
</dbReference>
<sequence>MRIDLYQQETAVIAQAQTALLDEAREAVLTGRELSRLEQNGVLHAFQVLIENAIGKAKQTLKQGGKTVPISAYDSFMMLSDMGIVSSSNLDAWNAAIGLRNRIVHDYMNIDIKLVLKLVENEQYRFVTDFLLAPIPNQSNEK</sequence>
<keyword evidence="3" id="KW-0378">Hydrolase</keyword>
<dbReference type="PANTHER" id="PTHR33397">
    <property type="entry name" value="UPF0331 PROTEIN YUTE"/>
    <property type="match status" value="1"/>
</dbReference>
<organism evidence="5 6">
    <name type="scientific">Geoalkalibacter halelectricus</name>
    <dbReference type="NCBI Taxonomy" id="2847045"/>
    <lineage>
        <taxon>Bacteria</taxon>
        <taxon>Pseudomonadati</taxon>
        <taxon>Thermodesulfobacteriota</taxon>
        <taxon>Desulfuromonadia</taxon>
        <taxon>Desulfuromonadales</taxon>
        <taxon>Geoalkalibacteraceae</taxon>
        <taxon>Geoalkalibacter</taxon>
    </lineage>
</organism>
<reference evidence="5" key="1">
    <citation type="journal article" date="2022" name="Environ. Microbiol.">
        <title>Geoalkalibacter halelectricus SAP #1 sp. nov. possessing extracellular electron transfer and mineral#reducing capabilities from a haloalkaline environment.</title>
        <authorList>
            <person name="Yadav S."/>
            <person name="Singh R."/>
            <person name="Sundharam S.S."/>
            <person name="Chaudhary S."/>
            <person name="Krishnamurthi S."/>
            <person name="Patil S.A."/>
        </authorList>
    </citation>
    <scope>NUCLEOTIDE SEQUENCE</scope>
    <source>
        <strain evidence="5">SAP-1</strain>
    </source>
</reference>
<evidence type="ECO:0000313" key="6">
    <source>
        <dbReference type="Proteomes" id="UP001060414"/>
    </source>
</evidence>
<keyword evidence="1" id="KW-1277">Toxin-antitoxin system</keyword>
<keyword evidence="2" id="KW-0540">Nuclease</keyword>
<dbReference type="InterPro" id="IPR052379">
    <property type="entry name" value="Type_VII_TA_RNase"/>
</dbReference>
<evidence type="ECO:0000256" key="2">
    <source>
        <dbReference type="ARBA" id="ARBA00022722"/>
    </source>
</evidence>
<dbReference type="Pfam" id="PF01934">
    <property type="entry name" value="HepT-like"/>
    <property type="match status" value="1"/>
</dbReference>
<accession>A0ABY5ZML2</accession>
<comment type="similarity">
    <text evidence="4">Belongs to the HepT RNase toxin family.</text>
</comment>
<dbReference type="RefSeq" id="WP_260748076.1">
    <property type="nucleotide sequence ID" value="NZ_CP092109.1"/>
</dbReference>
<dbReference type="EMBL" id="CP092109">
    <property type="protein sequence ID" value="UWZ79724.1"/>
    <property type="molecule type" value="Genomic_DNA"/>
</dbReference>
<evidence type="ECO:0000256" key="1">
    <source>
        <dbReference type="ARBA" id="ARBA00022649"/>
    </source>
</evidence>
<keyword evidence="6" id="KW-1185">Reference proteome</keyword>
<protein>
    <submittedName>
        <fullName evidence="5">DUF86 domain-containing protein</fullName>
    </submittedName>
</protein>
<proteinExistence type="inferred from homology"/>
<dbReference type="Gene3D" id="1.20.120.580">
    <property type="entry name" value="bsu32300-like"/>
    <property type="match status" value="1"/>
</dbReference>
<dbReference type="Proteomes" id="UP001060414">
    <property type="component" value="Chromosome"/>
</dbReference>
<gene>
    <name evidence="5" type="ORF">L9S41_18895</name>
</gene>
<name>A0ABY5ZML2_9BACT</name>
<evidence type="ECO:0000256" key="3">
    <source>
        <dbReference type="ARBA" id="ARBA00022801"/>
    </source>
</evidence>
<dbReference type="InterPro" id="IPR008201">
    <property type="entry name" value="HepT-like"/>
</dbReference>
<dbReference type="InterPro" id="IPR037038">
    <property type="entry name" value="HepT-like_sf"/>
</dbReference>